<evidence type="ECO:0000256" key="2">
    <source>
        <dbReference type="SAM" id="SignalP"/>
    </source>
</evidence>
<keyword evidence="4" id="KW-1185">Reference proteome</keyword>
<evidence type="ECO:0000313" key="4">
    <source>
        <dbReference type="Proteomes" id="UP000317977"/>
    </source>
</evidence>
<gene>
    <name evidence="3" type="ORF">Poly59_53090</name>
</gene>
<feature type="signal peptide" evidence="2">
    <location>
        <begin position="1"/>
        <end position="28"/>
    </location>
</feature>
<comment type="caution">
    <text evidence="3">The sequence shown here is derived from an EMBL/GenBank/DDBJ whole genome shotgun (WGS) entry which is preliminary data.</text>
</comment>
<accession>A0A5C6ELJ6</accession>
<name>A0A5C6ELJ6_9BACT</name>
<feature type="compositionally biased region" description="Low complexity" evidence="1">
    <location>
        <begin position="190"/>
        <end position="199"/>
    </location>
</feature>
<keyword evidence="2" id="KW-0732">Signal</keyword>
<evidence type="ECO:0000256" key="1">
    <source>
        <dbReference type="SAM" id="MobiDB-lite"/>
    </source>
</evidence>
<dbReference type="Proteomes" id="UP000317977">
    <property type="component" value="Unassembled WGS sequence"/>
</dbReference>
<dbReference type="RefSeq" id="WP_146536821.1">
    <property type="nucleotide sequence ID" value="NZ_SJPX01000005.1"/>
</dbReference>
<evidence type="ECO:0000313" key="3">
    <source>
        <dbReference type="EMBL" id="TWU48461.1"/>
    </source>
</evidence>
<feature type="chain" id="PRO_5022784355" evidence="2">
    <location>
        <begin position="29"/>
        <end position="544"/>
    </location>
</feature>
<dbReference type="OrthoDB" id="292798at2"/>
<proteinExistence type="predicted"/>
<feature type="region of interest" description="Disordered" evidence="1">
    <location>
        <begin position="180"/>
        <end position="211"/>
    </location>
</feature>
<dbReference type="EMBL" id="SJPX01000005">
    <property type="protein sequence ID" value="TWU48461.1"/>
    <property type="molecule type" value="Genomic_DNA"/>
</dbReference>
<sequence precursor="true">MFASVLRIVTTFLGIAFLAFQLLGTAAAQPPGGPGADYEEQMRQQMEEQEMEMGYDPYEEEMNGGYGGGYGGGGGNAKSDVTQTYLADLVSLTDGFKLSPLFAPETAVEVVTGPVLSREADQAFAAGNSAIAIELMCGHMATEYDEASAVIRSAKFSMSLRRPVWALRWGASIAIRGSEEVTDPSPIREGATPPGRRMAAGGGGYDDSMSGYPDEEMQGMDDSMRMEQEMQDAMQSGMGMDGEYGMDGPGGPMVRPKPPVQKVREMLDAGTEKVMDENLGLVATMVAEDFASRFSSGDFGALFTGVAPPPPVDPRAGGQPVVPVGAAPPVRSSMMSPELDETLSITPEPLPMWKPGLNFVGSGPSNDMLADAKRNGIDFLLHFDVLLKPGRTGKTQNVSRCRLFNVATGKQLALTKGIDSLEASQLVASGRMADERAYVTEQMGTLFALIERETKLVPMPTALTAAAARGRVAVLIGGAKAKTLQTLAEIRLYQSLGLLTEPEVEMAFDIVGGADALLFLHGPRDERLAMAHTWAIEAQTPSAK</sequence>
<protein>
    <submittedName>
        <fullName evidence="3">Uncharacterized protein</fullName>
    </submittedName>
</protein>
<organism evidence="3 4">
    <name type="scientific">Rubripirellula reticaptiva</name>
    <dbReference type="NCBI Taxonomy" id="2528013"/>
    <lineage>
        <taxon>Bacteria</taxon>
        <taxon>Pseudomonadati</taxon>
        <taxon>Planctomycetota</taxon>
        <taxon>Planctomycetia</taxon>
        <taxon>Pirellulales</taxon>
        <taxon>Pirellulaceae</taxon>
        <taxon>Rubripirellula</taxon>
    </lineage>
</organism>
<reference evidence="3 4" key="1">
    <citation type="submission" date="2019-02" db="EMBL/GenBank/DDBJ databases">
        <title>Deep-cultivation of Planctomycetes and their phenomic and genomic characterization uncovers novel biology.</title>
        <authorList>
            <person name="Wiegand S."/>
            <person name="Jogler M."/>
            <person name="Boedeker C."/>
            <person name="Pinto D."/>
            <person name="Vollmers J."/>
            <person name="Rivas-Marin E."/>
            <person name="Kohn T."/>
            <person name="Peeters S.H."/>
            <person name="Heuer A."/>
            <person name="Rast P."/>
            <person name="Oberbeckmann S."/>
            <person name="Bunk B."/>
            <person name="Jeske O."/>
            <person name="Meyerdierks A."/>
            <person name="Storesund J.E."/>
            <person name="Kallscheuer N."/>
            <person name="Luecker S."/>
            <person name="Lage O.M."/>
            <person name="Pohl T."/>
            <person name="Merkel B.J."/>
            <person name="Hornburger P."/>
            <person name="Mueller R.-W."/>
            <person name="Bruemmer F."/>
            <person name="Labrenz M."/>
            <person name="Spormann A.M."/>
            <person name="Op Den Camp H."/>
            <person name="Overmann J."/>
            <person name="Amann R."/>
            <person name="Jetten M.S.M."/>
            <person name="Mascher T."/>
            <person name="Medema M.H."/>
            <person name="Devos D.P."/>
            <person name="Kaster A.-K."/>
            <person name="Ovreas L."/>
            <person name="Rohde M."/>
            <person name="Galperin M.Y."/>
            <person name="Jogler C."/>
        </authorList>
    </citation>
    <scope>NUCLEOTIDE SEQUENCE [LARGE SCALE GENOMIC DNA]</scope>
    <source>
        <strain evidence="3 4">Poly59</strain>
    </source>
</reference>
<dbReference type="AlphaFoldDB" id="A0A5C6ELJ6"/>